<dbReference type="AlphaFoldDB" id="A0A941AZZ4"/>
<dbReference type="Pfam" id="PF01869">
    <property type="entry name" value="BcrAD_BadFG"/>
    <property type="match status" value="1"/>
</dbReference>
<dbReference type="InterPro" id="IPR043129">
    <property type="entry name" value="ATPase_NBD"/>
</dbReference>
<evidence type="ECO:0000313" key="4">
    <source>
        <dbReference type="Proteomes" id="UP000677875"/>
    </source>
</evidence>
<gene>
    <name evidence="3" type="ORF">J5Y05_09470</name>
</gene>
<dbReference type="Gene3D" id="3.30.420.40">
    <property type="match status" value="2"/>
</dbReference>
<keyword evidence="4" id="KW-1185">Reference proteome</keyword>
<feature type="region of interest" description="Disordered" evidence="1">
    <location>
        <begin position="1"/>
        <end position="132"/>
    </location>
</feature>
<dbReference type="Proteomes" id="UP000677875">
    <property type="component" value="Unassembled WGS sequence"/>
</dbReference>
<dbReference type="InterPro" id="IPR002731">
    <property type="entry name" value="ATPase_BadF"/>
</dbReference>
<evidence type="ECO:0000259" key="2">
    <source>
        <dbReference type="Pfam" id="PF01869"/>
    </source>
</evidence>
<dbReference type="SUPFAM" id="SSF53067">
    <property type="entry name" value="Actin-like ATPase domain"/>
    <property type="match status" value="1"/>
</dbReference>
<reference evidence="3" key="1">
    <citation type="submission" date="2021-04" db="EMBL/GenBank/DDBJ databases">
        <title>Genome seq and assembly of Streptomyces sp. RG38.</title>
        <authorList>
            <person name="Chhetri G."/>
        </authorList>
    </citation>
    <scope>NUCLEOTIDE SEQUENCE</scope>
    <source>
        <strain evidence="3">RG38</strain>
    </source>
</reference>
<evidence type="ECO:0000256" key="1">
    <source>
        <dbReference type="SAM" id="MobiDB-lite"/>
    </source>
</evidence>
<sequence length="410" mass="41508">MQRSSCHAASLYWSTPTTPHRGPDTHPEGAPGRYPPRRRVITGVTRGRPRPPRERSAVAHPGQRHPAPPSAPSAPVTGPRAEGPGGPGFLAVDSGGSGLRVVAGTAGPRGPGPLGRRSSDEPVRTGPRGVDPAHLMDRLLPLARASAAEAGVDRLGTVVVGAAGMATLGDALRAELPGALARELGARTVALAADAVTAYAGALGARPGAVVAAGTGLIATGTDLLRWRRADGWGHLLGDCGGGAWIGRAGLEAALRAHDGRAGGSVTLLARAEERFGPAAGLPGRLYPRTDRPAVLASFAPEVAACADHDPVAENVLNAAARHIADSAAAVCPPGGHPLVAVTGGLTRLGEPLLAPLARELERRLPHARRVAAEGDPLDGAVRLATALATGSLTLPRDGRMLCVVTVSAP</sequence>
<protein>
    <submittedName>
        <fullName evidence="3">ATPase</fullName>
    </submittedName>
</protein>
<comment type="caution">
    <text evidence="3">The sequence shown here is derived from an EMBL/GenBank/DDBJ whole genome shotgun (WGS) entry which is preliminary data.</text>
</comment>
<dbReference type="EMBL" id="JAGPNL010000002">
    <property type="protein sequence ID" value="MBQ0826735.1"/>
    <property type="molecule type" value="Genomic_DNA"/>
</dbReference>
<organism evidence="3 4">
    <name type="scientific">Streptomyces tagetis</name>
    <dbReference type="NCBI Taxonomy" id="2820809"/>
    <lineage>
        <taxon>Bacteria</taxon>
        <taxon>Bacillati</taxon>
        <taxon>Actinomycetota</taxon>
        <taxon>Actinomycetes</taxon>
        <taxon>Kitasatosporales</taxon>
        <taxon>Streptomycetaceae</taxon>
        <taxon>Streptomyces</taxon>
    </lineage>
</organism>
<dbReference type="PANTHER" id="PTHR43190">
    <property type="entry name" value="N-ACETYL-D-GLUCOSAMINE KINASE"/>
    <property type="match status" value="1"/>
</dbReference>
<feature type="compositionally biased region" description="Polar residues" evidence="1">
    <location>
        <begin position="1"/>
        <end position="18"/>
    </location>
</feature>
<accession>A0A941AZZ4</accession>
<proteinExistence type="predicted"/>
<name>A0A941AZZ4_9ACTN</name>
<evidence type="ECO:0000313" key="3">
    <source>
        <dbReference type="EMBL" id="MBQ0826735.1"/>
    </source>
</evidence>
<dbReference type="PANTHER" id="PTHR43190:SF3">
    <property type="entry name" value="N-ACETYL-D-GLUCOSAMINE KINASE"/>
    <property type="match status" value="1"/>
</dbReference>
<feature type="domain" description="ATPase BadF/BadG/BcrA/BcrD type" evidence="2">
    <location>
        <begin position="149"/>
        <end position="348"/>
    </location>
</feature>
<dbReference type="InterPro" id="IPR052519">
    <property type="entry name" value="Euk-type_GlcNAc_Kinase"/>
</dbReference>